<dbReference type="GO" id="GO:0003677">
    <property type="term" value="F:DNA binding"/>
    <property type="evidence" value="ECO:0007669"/>
    <property type="project" value="UniProtKB-KW"/>
</dbReference>
<evidence type="ECO:0000256" key="3">
    <source>
        <dbReference type="ARBA" id="ARBA00023015"/>
    </source>
</evidence>
<dbReference type="SUPFAM" id="SSF57701">
    <property type="entry name" value="Zn2/Cys6 DNA-binding domain"/>
    <property type="match status" value="1"/>
</dbReference>
<dbReference type="InterPro" id="IPR036864">
    <property type="entry name" value="Zn2-C6_fun-type_DNA-bd_sf"/>
</dbReference>
<dbReference type="InterPro" id="IPR052360">
    <property type="entry name" value="Transcr_Regulatory_Proteins"/>
</dbReference>
<keyword evidence="6" id="KW-0539">Nucleus</keyword>
<evidence type="ECO:0000256" key="5">
    <source>
        <dbReference type="ARBA" id="ARBA00023163"/>
    </source>
</evidence>
<feature type="domain" description="Zn(2)-C6 fungal-type" evidence="7">
    <location>
        <begin position="36"/>
        <end position="62"/>
    </location>
</feature>
<dbReference type="PANTHER" id="PTHR36206">
    <property type="entry name" value="ASPERCRYPTIN BIOSYNTHESIS CLUSTER-SPECIFIC TRANSCRIPTION REGULATOR ATNN-RELATED"/>
    <property type="match status" value="1"/>
</dbReference>
<proteinExistence type="predicted"/>
<dbReference type="InterPro" id="IPR001138">
    <property type="entry name" value="Zn2Cys6_DnaBD"/>
</dbReference>
<dbReference type="InterPro" id="IPR021858">
    <property type="entry name" value="Fun_TF"/>
</dbReference>
<dbReference type="PANTHER" id="PTHR36206:SF12">
    <property type="entry name" value="ASPERCRYPTIN BIOSYNTHESIS CLUSTER-SPECIFIC TRANSCRIPTION REGULATOR ATNN-RELATED"/>
    <property type="match status" value="1"/>
</dbReference>
<dbReference type="Gene3D" id="4.10.240.10">
    <property type="entry name" value="Zn(2)-C6 fungal-type DNA-binding domain"/>
    <property type="match status" value="1"/>
</dbReference>
<keyword evidence="1" id="KW-0479">Metal-binding</keyword>
<gene>
    <name evidence="8" type="ORF">BDW42DRAFT_15631</name>
</gene>
<protein>
    <recommendedName>
        <fullName evidence="7">Zn(2)-C6 fungal-type domain-containing protein</fullName>
    </recommendedName>
</protein>
<keyword evidence="5" id="KW-0804">Transcription</keyword>
<evidence type="ECO:0000256" key="6">
    <source>
        <dbReference type="ARBA" id="ARBA00023242"/>
    </source>
</evidence>
<keyword evidence="3" id="KW-0805">Transcription regulation</keyword>
<dbReference type="Proteomes" id="UP000235023">
    <property type="component" value="Unassembled WGS sequence"/>
</dbReference>
<dbReference type="CDD" id="cd00067">
    <property type="entry name" value="GAL4"/>
    <property type="match status" value="1"/>
</dbReference>
<dbReference type="GO" id="GO:0008270">
    <property type="term" value="F:zinc ion binding"/>
    <property type="evidence" value="ECO:0007669"/>
    <property type="project" value="InterPro"/>
</dbReference>
<evidence type="ECO:0000256" key="4">
    <source>
        <dbReference type="ARBA" id="ARBA00023125"/>
    </source>
</evidence>
<organism evidence="8 9">
    <name type="scientific">Aspergillus taichungensis</name>
    <dbReference type="NCBI Taxonomy" id="482145"/>
    <lineage>
        <taxon>Eukaryota</taxon>
        <taxon>Fungi</taxon>
        <taxon>Dikarya</taxon>
        <taxon>Ascomycota</taxon>
        <taxon>Pezizomycotina</taxon>
        <taxon>Eurotiomycetes</taxon>
        <taxon>Eurotiomycetidae</taxon>
        <taxon>Eurotiales</taxon>
        <taxon>Aspergillaceae</taxon>
        <taxon>Aspergillus</taxon>
        <taxon>Aspergillus subgen. Circumdati</taxon>
    </lineage>
</organism>
<dbReference type="OrthoDB" id="2593732at2759"/>
<dbReference type="GO" id="GO:0009893">
    <property type="term" value="P:positive regulation of metabolic process"/>
    <property type="evidence" value="ECO:0007669"/>
    <property type="project" value="UniProtKB-ARBA"/>
</dbReference>
<dbReference type="GO" id="GO:0000981">
    <property type="term" value="F:DNA-binding transcription factor activity, RNA polymerase II-specific"/>
    <property type="evidence" value="ECO:0007669"/>
    <property type="project" value="InterPro"/>
</dbReference>
<evidence type="ECO:0000256" key="2">
    <source>
        <dbReference type="ARBA" id="ARBA00022833"/>
    </source>
</evidence>
<name>A0A2J5HI64_9EURO</name>
<keyword evidence="4" id="KW-0238">DNA-binding</keyword>
<dbReference type="EMBL" id="KZ559611">
    <property type="protein sequence ID" value="PLN76728.1"/>
    <property type="molecule type" value="Genomic_DNA"/>
</dbReference>
<keyword evidence="9" id="KW-1185">Reference proteome</keyword>
<dbReference type="Pfam" id="PF11951">
    <property type="entry name" value="Fungal_trans_2"/>
    <property type="match status" value="1"/>
</dbReference>
<evidence type="ECO:0000259" key="7">
    <source>
        <dbReference type="Pfam" id="PF00172"/>
    </source>
</evidence>
<keyword evidence="2" id="KW-0862">Zinc</keyword>
<evidence type="ECO:0000313" key="8">
    <source>
        <dbReference type="EMBL" id="PLN76728.1"/>
    </source>
</evidence>
<dbReference type="AlphaFoldDB" id="A0A2J5HI64"/>
<reference evidence="9" key="1">
    <citation type="submission" date="2017-12" db="EMBL/GenBank/DDBJ databases">
        <authorList>
            <consortium name="DOE Joint Genome Institute"/>
            <person name="Mondo S.J."/>
            <person name="Kjaerbolling I."/>
            <person name="Vesth T.C."/>
            <person name="Frisvad J.C."/>
            <person name="Nybo J.L."/>
            <person name="Theobald S."/>
            <person name="Kuo A."/>
            <person name="Bowyer P."/>
            <person name="Matsuda Y."/>
            <person name="Lyhne E.K."/>
            <person name="Kogle M.E."/>
            <person name="Clum A."/>
            <person name="Lipzen A."/>
            <person name="Salamov A."/>
            <person name="Ngan C.Y."/>
            <person name="Daum C."/>
            <person name="Chiniquy J."/>
            <person name="Barry K."/>
            <person name="LaButti K."/>
            <person name="Haridas S."/>
            <person name="Simmons B.A."/>
            <person name="Magnuson J.K."/>
            <person name="Mortensen U.H."/>
            <person name="Larsen T.O."/>
            <person name="Grigoriev I.V."/>
            <person name="Baker S.E."/>
            <person name="Andersen M.R."/>
            <person name="Nordberg H.P."/>
            <person name="Cantor M.N."/>
            <person name="Hua S.X."/>
        </authorList>
    </citation>
    <scope>NUCLEOTIDE SEQUENCE [LARGE SCALE GENOMIC DNA]</scope>
    <source>
        <strain evidence="9">IBT 19404</strain>
    </source>
</reference>
<dbReference type="Pfam" id="PF00172">
    <property type="entry name" value="Zn_clus"/>
    <property type="match status" value="1"/>
</dbReference>
<accession>A0A2J5HI64</accession>
<evidence type="ECO:0000313" key="9">
    <source>
        <dbReference type="Proteomes" id="UP000235023"/>
    </source>
</evidence>
<sequence length="568" mass="64360">MVDDPFNILRWTRTRHGRSDSNAPTARPSRVSHLTRRIKCDQSRPTCRRCDSTGRECDGYDVTNSHSAMEQAKRSIQPKPSFPLAFSVKEPLGLSLKELEAFHFFCQYSAHEIPGCFSSDLWERVILQMTHQEPSLRHAVVAVGSLHQRCRGMARTKSGRGEMKWSQEFPVLQYIKALQHLRQRLSRAHDPLAAPVALIACLLFMCLEMLQGNRMGAVEHLRTGLQILAGIPSLFAVHHDQLPHRYLYLQSTFSTSLLHQVAAQFASLDFEATGFGERSPVLHLAAQGVEMGDRMALPSSFSSVGEARSYLEILSNGLLHLRGELLQLAESHLPRDETDWVIRHCRQHALVRSIDLIDHAHLLTHLAQLQTLFAAWLVAFRNLTMNPLYGCSRATMLLEMRHFSMTFVAATTRETQEVRCDQFEPQFRRIISIARQFVHSLITAQPSMTFTLVSGGIHCLYIVATKSRDPMTRREAIILLRRIPCQEGMWDGPLMARFTEQLVEWEESMAQIIAGRPPHTPKDVPEAARVADAVLVGMDRPGSGRLVCSRHLHETTGELQIIEREFSF</sequence>
<evidence type="ECO:0000256" key="1">
    <source>
        <dbReference type="ARBA" id="ARBA00022723"/>
    </source>
</evidence>